<evidence type="ECO:0000313" key="7">
    <source>
        <dbReference type="EMBL" id="EZG55932.1"/>
    </source>
</evidence>
<dbReference type="VEuPathDB" id="CryptoDB:GNI_107140"/>
<evidence type="ECO:0000256" key="5">
    <source>
        <dbReference type="SAM" id="MobiDB-lite"/>
    </source>
</evidence>
<organism evidence="7 8">
    <name type="scientific">Gregarina niphandrodes</name>
    <name type="common">Septate eugregarine</name>
    <dbReference type="NCBI Taxonomy" id="110365"/>
    <lineage>
        <taxon>Eukaryota</taxon>
        <taxon>Sar</taxon>
        <taxon>Alveolata</taxon>
        <taxon>Apicomplexa</taxon>
        <taxon>Conoidasida</taxon>
        <taxon>Gregarinasina</taxon>
        <taxon>Eugregarinorida</taxon>
        <taxon>Gregarinidae</taxon>
        <taxon>Gregarina</taxon>
    </lineage>
</organism>
<dbReference type="Proteomes" id="UP000019763">
    <property type="component" value="Unassembled WGS sequence"/>
</dbReference>
<gene>
    <name evidence="7" type="ORF">GNI_107140</name>
</gene>
<dbReference type="PROSITE" id="PS00518">
    <property type="entry name" value="ZF_RING_1"/>
    <property type="match status" value="1"/>
</dbReference>
<dbReference type="InterPro" id="IPR017907">
    <property type="entry name" value="Znf_RING_CS"/>
</dbReference>
<dbReference type="InterPro" id="IPR013083">
    <property type="entry name" value="Znf_RING/FYVE/PHD"/>
</dbReference>
<dbReference type="GO" id="GO:0008270">
    <property type="term" value="F:zinc ion binding"/>
    <property type="evidence" value="ECO:0007669"/>
    <property type="project" value="UniProtKB-KW"/>
</dbReference>
<dbReference type="Gene3D" id="3.30.40.10">
    <property type="entry name" value="Zinc/RING finger domain, C3HC4 (zinc finger)"/>
    <property type="match status" value="1"/>
</dbReference>
<feature type="compositionally biased region" description="Basic and acidic residues" evidence="5">
    <location>
        <begin position="301"/>
        <end position="329"/>
    </location>
</feature>
<evidence type="ECO:0000256" key="2">
    <source>
        <dbReference type="ARBA" id="ARBA00022771"/>
    </source>
</evidence>
<dbReference type="InterPro" id="IPR001841">
    <property type="entry name" value="Znf_RING"/>
</dbReference>
<evidence type="ECO:0000256" key="4">
    <source>
        <dbReference type="PROSITE-ProRule" id="PRU00175"/>
    </source>
</evidence>
<keyword evidence="3" id="KW-0862">Zinc</keyword>
<feature type="region of interest" description="Disordered" evidence="5">
    <location>
        <begin position="695"/>
        <end position="716"/>
    </location>
</feature>
<evidence type="ECO:0000256" key="3">
    <source>
        <dbReference type="ARBA" id="ARBA00022833"/>
    </source>
</evidence>
<dbReference type="eggNOG" id="KOG2177">
    <property type="taxonomic scope" value="Eukaryota"/>
</dbReference>
<dbReference type="InterPro" id="IPR008984">
    <property type="entry name" value="SMAD_FHA_dom_sf"/>
</dbReference>
<feature type="region of interest" description="Disordered" evidence="5">
    <location>
        <begin position="467"/>
        <end position="496"/>
    </location>
</feature>
<keyword evidence="1" id="KW-0479">Metal-binding</keyword>
<dbReference type="AlphaFoldDB" id="A0A023B3U7"/>
<feature type="compositionally biased region" description="Basic and acidic residues" evidence="5">
    <location>
        <begin position="707"/>
        <end position="716"/>
    </location>
</feature>
<evidence type="ECO:0000256" key="1">
    <source>
        <dbReference type="ARBA" id="ARBA00022723"/>
    </source>
</evidence>
<dbReference type="Gene3D" id="2.60.200.20">
    <property type="match status" value="1"/>
</dbReference>
<name>A0A023B3U7_GRENI</name>
<evidence type="ECO:0000313" key="8">
    <source>
        <dbReference type="Proteomes" id="UP000019763"/>
    </source>
</evidence>
<dbReference type="InterPro" id="IPR050143">
    <property type="entry name" value="TRIM/RBCC"/>
</dbReference>
<keyword evidence="2 4" id="KW-0863">Zinc-finger</keyword>
<feature type="region of interest" description="Disordered" evidence="5">
    <location>
        <begin position="295"/>
        <end position="329"/>
    </location>
</feature>
<dbReference type="OrthoDB" id="6105938at2759"/>
<protein>
    <recommendedName>
        <fullName evidence="6">RING-type domain-containing protein</fullName>
    </recommendedName>
</protein>
<comment type="caution">
    <text evidence="7">The sequence shown here is derived from an EMBL/GenBank/DDBJ whole genome shotgun (WGS) entry which is preliminary data.</text>
</comment>
<dbReference type="SUPFAM" id="SSF49879">
    <property type="entry name" value="SMAD/FHA domain"/>
    <property type="match status" value="1"/>
</dbReference>
<dbReference type="EMBL" id="AFNH02000797">
    <property type="protein sequence ID" value="EZG55932.1"/>
    <property type="molecule type" value="Genomic_DNA"/>
</dbReference>
<accession>A0A023B3U7</accession>
<dbReference type="SUPFAM" id="SSF57850">
    <property type="entry name" value="RING/U-box"/>
    <property type="match status" value="1"/>
</dbReference>
<keyword evidence="8" id="KW-1185">Reference proteome</keyword>
<dbReference type="RefSeq" id="XP_011131406.1">
    <property type="nucleotide sequence ID" value="XM_011133104.1"/>
</dbReference>
<dbReference type="GeneID" id="22913826"/>
<reference evidence="7" key="1">
    <citation type="submission" date="2013-12" db="EMBL/GenBank/DDBJ databases">
        <authorList>
            <person name="Omoto C.K."/>
            <person name="Sibley D."/>
            <person name="Venepally P."/>
            <person name="Hadjithomas M."/>
            <person name="Karamycheva S."/>
            <person name="Brunk B."/>
            <person name="Roos D."/>
            <person name="Caler E."/>
            <person name="Lorenzi H."/>
        </authorList>
    </citation>
    <scope>NUCLEOTIDE SEQUENCE</scope>
</reference>
<dbReference type="OMA" id="YNIEETH"/>
<proteinExistence type="predicted"/>
<dbReference type="PANTHER" id="PTHR24103">
    <property type="entry name" value="E3 UBIQUITIN-PROTEIN LIGASE TRIM"/>
    <property type="match status" value="1"/>
</dbReference>
<dbReference type="PROSITE" id="PS50089">
    <property type="entry name" value="ZF_RING_2"/>
    <property type="match status" value="1"/>
</dbReference>
<feature type="domain" description="RING-type" evidence="6">
    <location>
        <begin position="31"/>
        <end position="65"/>
    </location>
</feature>
<sequence>MLEPTNSPTHCESPPISGRSINNLLCEELRCPICLTAYKLPTTLCCGHTFCRYCVGSSELCPLCRLPVGKVPLSVNMVLYNLMKAARLRSVSLRAEEGARRKAEFPVEEYWDARVAKEFAPLPGFARLLMTDILGYQNEVFARDLTACLASLCSRQNLFRPIPYVIDRQAARFLLRSMDITSLADGEQLQNWTESMVDANMHLITRSRLLRPCSAARPGTRPGTRPGSGITLDDECIGHLQVLGDKLHKITPALLPLDHFPLCGGRHTTNDIVILQSSVSAYHFLIREGTYDELPSPEPGRVPDHRVGDHRVGDHRVGDHRVGDHRVGDHRVGDHRAQEQDLAPGNVTPDNITPGSETRVGVAAEASSRSPVSMRHVSSPNPWRFSAAASELSAVGHKADKVLILQDVGSSVGTMLRLDSHTPLEDGWVLHLGDRLECRVQLGSPLRHLAWDPEQQHVVQLANNGAPDTGETCAATPVSRATSTPKASNPSVQIPNPPVQIPPSSVQPPSSVLQHAASMLQLPVSCTPCSRNASPTARLNAFGPNAFGFGPGPSGPGRGSTGLCPTTLNPIPMLTLTLLRPPEELDGTSGQAERSWVIPPAGVVLGRADHHAAAHSAVPKIAMTAANNCVSRDHCMLSFGGSPPCWRFTEISPLGTFRRLRPFADKVALDGPVSLKVGQCRLEYLLETLPPVTRARSVSARRPSMPRRYDHHTLSR</sequence>
<evidence type="ECO:0000259" key="6">
    <source>
        <dbReference type="PROSITE" id="PS50089"/>
    </source>
</evidence>
<dbReference type="SMART" id="SM00184">
    <property type="entry name" value="RING"/>
    <property type="match status" value="1"/>
</dbReference>